<proteinExistence type="predicted"/>
<dbReference type="Proteomes" id="UP001177260">
    <property type="component" value="Unassembled WGS sequence"/>
</dbReference>
<dbReference type="EMBL" id="JAOPJF010000048">
    <property type="protein sequence ID" value="KAK1142686.1"/>
    <property type="molecule type" value="Genomic_DNA"/>
</dbReference>
<reference evidence="1 2" key="1">
    <citation type="journal article" date="2023" name="ACS Omega">
        <title>Identification of the Neoaspergillic Acid Biosynthesis Gene Cluster by Establishing an In Vitro CRISPR-Ribonucleoprotein Genetic System in Aspergillus melleus.</title>
        <authorList>
            <person name="Yuan B."/>
            <person name="Grau M.F."/>
            <person name="Murata R.M."/>
            <person name="Torok T."/>
            <person name="Venkateswaran K."/>
            <person name="Stajich J.E."/>
            <person name="Wang C.C.C."/>
        </authorList>
    </citation>
    <scope>NUCLEOTIDE SEQUENCE [LARGE SCALE GENOMIC DNA]</scope>
    <source>
        <strain evidence="1 2">IMV 1140</strain>
    </source>
</reference>
<evidence type="ECO:0000313" key="1">
    <source>
        <dbReference type="EMBL" id="KAK1142686.1"/>
    </source>
</evidence>
<keyword evidence="2" id="KW-1185">Reference proteome</keyword>
<sequence length="205" mass="21936">MSDIFETNPSTSNPTQPQLPWDNNSRLSGTSHMDDSQSNLSDEGLFLLGDAPAQDSEPGTNAVVVQPYEIEEPDDDPSEITSSTRGPAGKGRTDLVGSLEDLHCDPDSTNPRLVHRSKRGRKRKPNATVAGPSGTHQQDHRGTIDAQYGEGSLSPKRQRRGSSLSPPELSEAGSSDSFTPDSPFTDASTTSASDVFNAPELMDLD</sequence>
<comment type="caution">
    <text evidence="1">The sequence shown here is derived from an EMBL/GenBank/DDBJ whole genome shotgun (WGS) entry which is preliminary data.</text>
</comment>
<protein>
    <submittedName>
        <fullName evidence="1">Uncharacterized protein</fullName>
    </submittedName>
</protein>
<name>A0ACC3AXI2_9EURO</name>
<accession>A0ACC3AXI2</accession>
<organism evidence="1 2">
    <name type="scientific">Aspergillus melleus</name>
    <dbReference type="NCBI Taxonomy" id="138277"/>
    <lineage>
        <taxon>Eukaryota</taxon>
        <taxon>Fungi</taxon>
        <taxon>Dikarya</taxon>
        <taxon>Ascomycota</taxon>
        <taxon>Pezizomycotina</taxon>
        <taxon>Eurotiomycetes</taxon>
        <taxon>Eurotiomycetidae</taxon>
        <taxon>Eurotiales</taxon>
        <taxon>Aspergillaceae</taxon>
        <taxon>Aspergillus</taxon>
        <taxon>Aspergillus subgen. Circumdati</taxon>
    </lineage>
</organism>
<gene>
    <name evidence="1" type="ORF">N8T08_007491</name>
</gene>
<evidence type="ECO:0000313" key="2">
    <source>
        <dbReference type="Proteomes" id="UP001177260"/>
    </source>
</evidence>